<dbReference type="InterPro" id="IPR056823">
    <property type="entry name" value="TEN-like_YD-shell"/>
</dbReference>
<dbReference type="InterPro" id="IPR006530">
    <property type="entry name" value="YD"/>
</dbReference>
<evidence type="ECO:0000259" key="2">
    <source>
        <dbReference type="Pfam" id="PF25023"/>
    </source>
</evidence>
<sequence length="585" mass="61039">MLSHSFRPARTTRDGETLRQIFSYDEHGRLLTECATTPGNDACNGSEATTTYEYDPVGNRLTRTAPDAQTAYSHDAADQLTQTVTGTDTVTYTYDADGNQTAAGPDTFTYDAAGRLTDVNAGDKTVTYTYDADGNRTTAAVDGKHERTTWWDIVNPLPQIATEYDGSGTLIGNHTYDPLGRIQTRNTSASRVVGPGIQYYHHDAQGSVTDVTDDTGANQYGYNYTAFGVTNETALVDDAPPNPFTYTGQYNEPTTQAAGQNLRARNYNPDLGRFISQDPAPRPAGQPYTTAYAYAENLPTSQSDPSGRCPMCISAGIGGVLGGVIEGGIYAFTTDDFTWGGLAQAAGQGAVIGAAGGALMPGAGNAVARATSLTGGSRLALSTGVNAAVGAGYAWTVNTVLCRPTDPTDLLIGALGGAASGLVVTAGNGGRSSGLRYSFDALDEPTFGGIPSGSRVTYTATSTRIGDDAATVRNATNVAPTGRHDVIAHGTTDGFLDLAEGRVNGGQIVDAVRSNPNYNGCGLRLLVCHSGATSSRIGQQIADEMGVTVQAPTNRVGTNRYGGTGQTPVIAEGGYWRIYLPILGQ</sequence>
<dbReference type="AlphaFoldDB" id="A0A0F7FPZ3"/>
<dbReference type="KEGG" id="sxi:SXIM_00230"/>
<dbReference type="NCBIfam" id="TIGR03696">
    <property type="entry name" value="Rhs_assc_core"/>
    <property type="match status" value="1"/>
</dbReference>
<keyword evidence="4" id="KW-1185">Reference proteome</keyword>
<dbReference type="InterPro" id="IPR022385">
    <property type="entry name" value="Rhs_assc_core"/>
</dbReference>
<reference evidence="3" key="1">
    <citation type="submission" date="2019-08" db="EMBL/GenBank/DDBJ databases">
        <title>Complete genome sequence of a mangrove-derived Streptomyces xiamenensis.</title>
        <authorList>
            <person name="Xu J."/>
        </authorList>
    </citation>
    <scope>NUCLEOTIDE SEQUENCE</scope>
    <source>
        <strain evidence="3">318</strain>
    </source>
</reference>
<dbReference type="PATRIC" id="fig|408015.6.peg.33"/>
<dbReference type="HOGENOM" id="CLU_466117_0_0_11"/>
<evidence type="ECO:0000313" key="3">
    <source>
        <dbReference type="EMBL" id="AKG41407.1"/>
    </source>
</evidence>
<dbReference type="Gene3D" id="2.180.10.10">
    <property type="entry name" value="RHS repeat-associated core"/>
    <property type="match status" value="1"/>
</dbReference>
<keyword evidence="1" id="KW-0677">Repeat</keyword>
<protein>
    <submittedName>
        <fullName evidence="3">YD repeat protein</fullName>
    </submittedName>
</protein>
<dbReference type="PANTHER" id="PTHR32305">
    <property type="match status" value="1"/>
</dbReference>
<proteinExistence type="predicted"/>
<dbReference type="STRING" id="408015.SXIM_00230"/>
<feature type="domain" description="Teneurin-like YD-shell" evidence="2">
    <location>
        <begin position="22"/>
        <end position="278"/>
    </location>
</feature>
<dbReference type="Proteomes" id="UP000034034">
    <property type="component" value="Chromosome"/>
</dbReference>
<dbReference type="PANTHER" id="PTHR32305:SF15">
    <property type="entry name" value="PROTEIN RHSA-RELATED"/>
    <property type="match status" value="1"/>
</dbReference>
<dbReference type="InterPro" id="IPR050708">
    <property type="entry name" value="T6SS_VgrG/RHS"/>
</dbReference>
<dbReference type="EMBL" id="CP009922">
    <property type="protein sequence ID" value="AKG41407.1"/>
    <property type="molecule type" value="Genomic_DNA"/>
</dbReference>
<dbReference type="NCBIfam" id="TIGR01643">
    <property type="entry name" value="YD_repeat_2x"/>
    <property type="match status" value="1"/>
</dbReference>
<organism evidence="3 4">
    <name type="scientific">Streptomyces xiamenensis</name>
    <dbReference type="NCBI Taxonomy" id="408015"/>
    <lineage>
        <taxon>Bacteria</taxon>
        <taxon>Bacillati</taxon>
        <taxon>Actinomycetota</taxon>
        <taxon>Actinomycetes</taxon>
        <taxon>Kitasatosporales</taxon>
        <taxon>Streptomycetaceae</taxon>
        <taxon>Streptomyces</taxon>
    </lineage>
</organism>
<gene>
    <name evidence="3" type="ORF">SXIM_00230</name>
</gene>
<dbReference type="Pfam" id="PF25023">
    <property type="entry name" value="TEN_YD-shell"/>
    <property type="match status" value="1"/>
</dbReference>
<accession>A0A0F7FPZ3</accession>
<name>A0A0F7FPZ3_9ACTN</name>
<evidence type="ECO:0000256" key="1">
    <source>
        <dbReference type="ARBA" id="ARBA00022737"/>
    </source>
</evidence>
<dbReference type="RefSeq" id="WP_078846789.1">
    <property type="nucleotide sequence ID" value="NZ_CP009922.3"/>
</dbReference>
<evidence type="ECO:0000313" key="4">
    <source>
        <dbReference type="Proteomes" id="UP000034034"/>
    </source>
</evidence>